<evidence type="ECO:0000313" key="2">
    <source>
        <dbReference type="Proteomes" id="UP001062846"/>
    </source>
</evidence>
<reference evidence="1" key="1">
    <citation type="submission" date="2022-02" db="EMBL/GenBank/DDBJ databases">
        <title>Plant Genome Project.</title>
        <authorList>
            <person name="Zhang R.-G."/>
        </authorList>
    </citation>
    <scope>NUCLEOTIDE SEQUENCE</scope>
    <source>
        <strain evidence="1">AT1</strain>
    </source>
</reference>
<name>A0ACC0Q5T5_RHOML</name>
<evidence type="ECO:0000313" key="1">
    <source>
        <dbReference type="EMBL" id="KAI8572729.1"/>
    </source>
</evidence>
<sequence length="128" mass="13803">MSPSSSIETGSALPCHRHPVPRSSTYHAGLVGMGCQRGGGPSSSSISFSFSISSQTKRGDITVISAKNLKVVNLISKMDLYVVISIADDPTTKCRTRVVKDGKKSPKWNDSLNFAVDAATRDRFRKSQ</sequence>
<dbReference type="EMBL" id="CM046388">
    <property type="protein sequence ID" value="KAI8572729.1"/>
    <property type="molecule type" value="Genomic_DNA"/>
</dbReference>
<comment type="caution">
    <text evidence="1">The sequence shown here is derived from an EMBL/GenBank/DDBJ whole genome shotgun (WGS) entry which is preliminary data.</text>
</comment>
<organism evidence="1 2">
    <name type="scientific">Rhododendron molle</name>
    <name type="common">Chinese azalea</name>
    <name type="synonym">Azalea mollis</name>
    <dbReference type="NCBI Taxonomy" id="49168"/>
    <lineage>
        <taxon>Eukaryota</taxon>
        <taxon>Viridiplantae</taxon>
        <taxon>Streptophyta</taxon>
        <taxon>Embryophyta</taxon>
        <taxon>Tracheophyta</taxon>
        <taxon>Spermatophyta</taxon>
        <taxon>Magnoliopsida</taxon>
        <taxon>eudicotyledons</taxon>
        <taxon>Gunneridae</taxon>
        <taxon>Pentapetalae</taxon>
        <taxon>asterids</taxon>
        <taxon>Ericales</taxon>
        <taxon>Ericaceae</taxon>
        <taxon>Ericoideae</taxon>
        <taxon>Rhodoreae</taxon>
        <taxon>Rhododendron</taxon>
    </lineage>
</organism>
<accession>A0ACC0Q5T5</accession>
<gene>
    <name evidence="1" type="ORF">RHMOL_Rhmol01G0222300</name>
</gene>
<protein>
    <submittedName>
        <fullName evidence="1">Uncharacterized protein</fullName>
    </submittedName>
</protein>
<keyword evidence="2" id="KW-1185">Reference proteome</keyword>
<dbReference type="Proteomes" id="UP001062846">
    <property type="component" value="Chromosome 1"/>
</dbReference>
<proteinExistence type="predicted"/>